<dbReference type="GO" id="GO:0016020">
    <property type="term" value="C:membrane"/>
    <property type="evidence" value="ECO:0007669"/>
    <property type="project" value="UniProtKB-SubCell"/>
</dbReference>
<evidence type="ECO:0000256" key="6">
    <source>
        <dbReference type="SAM" id="MobiDB-lite"/>
    </source>
</evidence>
<proteinExistence type="inferred from homology"/>
<dbReference type="PANTHER" id="PTHR46070">
    <property type="entry name" value="PINSTRIPE, ISOFORM A"/>
    <property type="match status" value="1"/>
</dbReference>
<dbReference type="InterPro" id="IPR001194">
    <property type="entry name" value="cDENN_dom"/>
</dbReference>
<dbReference type="InterPro" id="IPR001024">
    <property type="entry name" value="PLAT/LH2_dom"/>
</dbReference>
<dbReference type="SMART" id="SM00801">
    <property type="entry name" value="dDENN"/>
    <property type="match status" value="1"/>
</dbReference>
<reference evidence="10" key="2">
    <citation type="journal article" date="2019" name="Gigascience">
        <title>High-quality Schistosoma haematobium genome achieved by single-molecule and long-range sequencing.</title>
        <authorList>
            <person name="Stroehlein A.J."/>
            <person name="Korhonen P.K."/>
            <person name="Chong T.M."/>
            <person name="Lim Y.L."/>
            <person name="Chan K.G."/>
            <person name="Webster B."/>
            <person name="Rollinson D."/>
            <person name="Brindley P.J."/>
            <person name="Gasser R.B."/>
            <person name="Young N.D."/>
        </authorList>
    </citation>
    <scope>NUCLEOTIDE SEQUENCE</scope>
</reference>
<protein>
    <submittedName>
        <fullName evidence="10">DENN domain-containing protein 5A, variant 2</fullName>
    </submittedName>
    <submittedName>
        <fullName evidence="11">DENN domain-containing protein 5B</fullName>
    </submittedName>
</protein>
<feature type="compositionally biased region" description="Polar residues" evidence="6">
    <location>
        <begin position="1116"/>
        <end position="1127"/>
    </location>
</feature>
<dbReference type="PROSITE" id="PS50826">
    <property type="entry name" value="RUN"/>
    <property type="match status" value="2"/>
</dbReference>
<dbReference type="Gene3D" id="1.20.58.900">
    <property type="match status" value="3"/>
</dbReference>
<dbReference type="Pfam" id="PF03455">
    <property type="entry name" value="dDENN"/>
    <property type="match status" value="1"/>
</dbReference>
<feature type="compositionally biased region" description="Low complexity" evidence="6">
    <location>
        <begin position="1102"/>
        <end position="1115"/>
    </location>
</feature>
<accession>A0A095BUA8</accession>
<dbReference type="CTD" id="24588398"/>
<name>A0A095BUA8_SCHHA</name>
<evidence type="ECO:0000256" key="2">
    <source>
        <dbReference type="ARBA" id="ARBA00006664"/>
    </source>
</evidence>
<dbReference type="InterPro" id="IPR037516">
    <property type="entry name" value="Tripartite_DENN"/>
</dbReference>
<dbReference type="Pfam" id="PF02759">
    <property type="entry name" value="RUN"/>
    <property type="match status" value="2"/>
</dbReference>
<feature type="compositionally biased region" description="Low complexity" evidence="6">
    <location>
        <begin position="1205"/>
        <end position="1215"/>
    </location>
</feature>
<dbReference type="SMART" id="SM00593">
    <property type="entry name" value="RUN"/>
    <property type="match status" value="2"/>
</dbReference>
<reference evidence="11" key="1">
    <citation type="journal article" date="2012" name="Nat. Genet.">
        <title>Whole-genome sequence of Schistosoma haematobium.</title>
        <authorList>
            <person name="Young N.D."/>
            <person name="Jex A.R."/>
            <person name="Li B."/>
            <person name="Liu S."/>
            <person name="Yang L."/>
            <person name="Xiong Z."/>
            <person name="Li Y."/>
            <person name="Cantacessi C."/>
            <person name="Hall R.S."/>
            <person name="Xu X."/>
            <person name="Chen F."/>
            <person name="Wu X."/>
            <person name="Zerlotini A."/>
            <person name="Oliveira G."/>
            <person name="Hofmann A."/>
            <person name="Zhang G."/>
            <person name="Fang X."/>
            <person name="Kang Y."/>
            <person name="Campbell B.E."/>
            <person name="Loukas A."/>
            <person name="Ranganathan S."/>
            <person name="Rollinson D."/>
            <person name="Rinaldi G."/>
            <person name="Brindley P.J."/>
            <person name="Yang H."/>
            <person name="Wang J."/>
            <person name="Wang J."/>
            <person name="Gasser R.B."/>
        </authorList>
    </citation>
    <scope>NUCLEOTIDE SEQUENCE [LARGE SCALE GENOMIC DNA]</scope>
</reference>
<dbReference type="GeneID" id="24588398"/>
<dbReference type="PANTHER" id="PTHR46070:SF1">
    <property type="entry name" value="PINSTRIPE, ISOFORM A"/>
    <property type="match status" value="1"/>
</dbReference>
<dbReference type="GO" id="GO:0005085">
    <property type="term" value="F:guanyl-nucleotide exchange factor activity"/>
    <property type="evidence" value="ECO:0007669"/>
    <property type="project" value="InterPro"/>
</dbReference>
<feature type="domain" description="UDENN" evidence="8">
    <location>
        <begin position="30"/>
        <end position="651"/>
    </location>
</feature>
<comment type="similarity">
    <text evidence="2">Belongs to the RAB6IP1 family.</text>
</comment>
<dbReference type="InterPro" id="IPR004012">
    <property type="entry name" value="Run_dom"/>
</dbReference>
<dbReference type="PROSITE" id="PS50095">
    <property type="entry name" value="PLAT"/>
    <property type="match status" value="1"/>
</dbReference>
<evidence type="ECO:0000259" key="9">
    <source>
        <dbReference type="PROSITE" id="PS50826"/>
    </source>
</evidence>
<dbReference type="InterPro" id="IPR005113">
    <property type="entry name" value="uDENN_dom"/>
</dbReference>
<feature type="compositionally biased region" description="Low complexity" evidence="6">
    <location>
        <begin position="1222"/>
        <end position="1250"/>
    </location>
</feature>
<dbReference type="STRING" id="6185.A0A095BUA8"/>
<dbReference type="Pfam" id="PF02141">
    <property type="entry name" value="DENN"/>
    <property type="match status" value="1"/>
</dbReference>
<keyword evidence="3" id="KW-0677">Repeat</keyword>
<dbReference type="SMART" id="SM00799">
    <property type="entry name" value="DENN"/>
    <property type="match status" value="1"/>
</dbReference>
<organism evidence="11">
    <name type="scientific">Schistosoma haematobium</name>
    <name type="common">Blood fluke</name>
    <dbReference type="NCBI Taxonomy" id="6185"/>
    <lineage>
        <taxon>Eukaryota</taxon>
        <taxon>Metazoa</taxon>
        <taxon>Spiralia</taxon>
        <taxon>Lophotrochozoa</taxon>
        <taxon>Platyhelminthes</taxon>
        <taxon>Trematoda</taxon>
        <taxon>Digenea</taxon>
        <taxon>Strigeidida</taxon>
        <taxon>Schistosomatoidea</taxon>
        <taxon>Schistosomatidae</taxon>
        <taxon>Schistosoma</taxon>
    </lineage>
</organism>
<evidence type="ECO:0000256" key="3">
    <source>
        <dbReference type="ARBA" id="ARBA00022737"/>
    </source>
</evidence>
<keyword evidence="4" id="KW-0472">Membrane</keyword>
<dbReference type="SUPFAM" id="SSF49723">
    <property type="entry name" value="Lipase/lipooxygenase domain (PLAT/LH2 domain)"/>
    <property type="match status" value="1"/>
</dbReference>
<dbReference type="InterPro" id="IPR005112">
    <property type="entry name" value="dDENN_dom"/>
</dbReference>
<dbReference type="SMART" id="SM00800">
    <property type="entry name" value="uDENN"/>
    <property type="match status" value="1"/>
</dbReference>
<dbReference type="Gene3D" id="3.40.50.11500">
    <property type="match status" value="1"/>
</dbReference>
<dbReference type="GO" id="GO:0031267">
    <property type="term" value="F:small GTPase binding"/>
    <property type="evidence" value="ECO:0007669"/>
    <property type="project" value="InterPro"/>
</dbReference>
<evidence type="ECO:0000313" key="12">
    <source>
        <dbReference type="Proteomes" id="UP000471633"/>
    </source>
</evidence>
<dbReference type="Proteomes" id="UP000471633">
    <property type="component" value="Unassembled WGS sequence"/>
</dbReference>
<dbReference type="Pfam" id="PF01477">
    <property type="entry name" value="PLAT"/>
    <property type="match status" value="1"/>
</dbReference>
<dbReference type="InterPro" id="IPR047278">
    <property type="entry name" value="DEN5A/B"/>
</dbReference>
<feature type="domain" description="RUN" evidence="9">
    <location>
        <begin position="1012"/>
        <end position="1368"/>
    </location>
</feature>
<reference evidence="10" key="4">
    <citation type="journal article" date="2022" name="PLoS Pathog.">
        <title>Chromosome-level genome of Schistosoma haematobium underpins genome-wide explorations of molecular variation.</title>
        <authorList>
            <person name="Stroehlein A.J."/>
            <person name="Korhonen P.K."/>
            <person name="Lee V.V."/>
            <person name="Ralph S.A."/>
            <person name="Mentink-Kane M."/>
            <person name="You H."/>
            <person name="McManus D.P."/>
            <person name="Tchuente L.T."/>
            <person name="Stothard J.R."/>
            <person name="Kaur P."/>
            <person name="Dudchenko O."/>
            <person name="Aiden E.L."/>
            <person name="Yang B."/>
            <person name="Yang H."/>
            <person name="Emery A.M."/>
            <person name="Webster B.L."/>
            <person name="Brindley P.J."/>
            <person name="Rollinson D."/>
            <person name="Chang B.C.H."/>
            <person name="Gasser R.B."/>
            <person name="Young N.D."/>
        </authorList>
    </citation>
    <scope>NUCLEOTIDE SEQUENCE</scope>
</reference>
<dbReference type="SUPFAM" id="SSF140741">
    <property type="entry name" value="RUN domain-like"/>
    <property type="match status" value="3"/>
</dbReference>
<feature type="region of interest" description="Disordered" evidence="6">
    <location>
        <begin position="1100"/>
        <end position="1127"/>
    </location>
</feature>
<feature type="compositionally biased region" description="Polar residues" evidence="6">
    <location>
        <begin position="756"/>
        <end position="769"/>
    </location>
</feature>
<dbReference type="PROSITE" id="PS50211">
    <property type="entry name" value="DENN"/>
    <property type="match status" value="1"/>
</dbReference>
<dbReference type="Gene3D" id="2.60.60.20">
    <property type="entry name" value="PLAT/LH2 domain"/>
    <property type="match status" value="1"/>
</dbReference>
<dbReference type="InterPro" id="IPR037213">
    <property type="entry name" value="Run_dom_sf"/>
</dbReference>
<reference evidence="10" key="3">
    <citation type="submission" date="2021-06" db="EMBL/GenBank/DDBJ databases">
        <title>Chromosome-level genome assembly for S. haematobium.</title>
        <authorList>
            <person name="Stroehlein A.J."/>
        </authorList>
    </citation>
    <scope>NUCLEOTIDE SEQUENCE</scope>
</reference>
<feature type="region of interest" description="Disordered" evidence="6">
    <location>
        <begin position="756"/>
        <end position="790"/>
    </location>
</feature>
<evidence type="ECO:0000313" key="11">
    <source>
        <dbReference type="EMBL" id="KGB32463.1"/>
    </source>
</evidence>
<evidence type="ECO:0000259" key="7">
    <source>
        <dbReference type="PROSITE" id="PS50095"/>
    </source>
</evidence>
<dbReference type="EMBL" id="KL250504">
    <property type="protein sequence ID" value="KGB32463.1"/>
    <property type="molecule type" value="Genomic_DNA"/>
</dbReference>
<dbReference type="InterPro" id="IPR043153">
    <property type="entry name" value="DENN_C"/>
</dbReference>
<dbReference type="InterPro" id="IPR036392">
    <property type="entry name" value="PLAT/LH2_dom_sf"/>
</dbReference>
<dbReference type="RefSeq" id="XP_012792227.1">
    <property type="nucleotide sequence ID" value="XM_012936773.3"/>
</dbReference>
<feature type="domain" description="RUN" evidence="9">
    <location>
        <begin position="1566"/>
        <end position="1862"/>
    </location>
</feature>
<comment type="subcellular location">
    <subcellularLocation>
        <location evidence="1">Membrane</location>
    </subcellularLocation>
</comment>
<feature type="region of interest" description="Disordered" evidence="6">
    <location>
        <begin position="1205"/>
        <end position="1250"/>
    </location>
</feature>
<dbReference type="EMBL" id="AMPZ03000002">
    <property type="protein sequence ID" value="KAH9590103.1"/>
    <property type="molecule type" value="Genomic_DNA"/>
</dbReference>
<sequence>MCCTEQVIDYFYICGVDYGVGLESFSSGEKRDGYLDLPPLERPYKCRVLQHFPEYSPSCPFDEESTALITMPQGLNIFGQSSPLFNRFHLPQRHTFIITREDGTRVHGLALLFCELVTHEGFKEAVSSLQMMYTADLQSRRLSTPTKEELNPGVIKECFGSQKDSLFTTKAIGLLSRHPFIFGLFNWLEDLWAMMYISPSTKCLQSTLEQCIHDMLFKTKLPTVGQYVTFSTPFRTHYGYCPAPISPIANLMNGQLNQKCYVELSLFEYSLEELFELIDLDDFIRLFTLYYRLMLIAECVTCLLLPFYWLHVYAPILPVSLTHFVDAPVPFIMGINIPDPCYNNNHHHNEKYPFIKQYVSDNHTQEYFYSPSVELASETNVCYVYIDEGRVIVPDEIPEFPNSQDTKQSLLEILKLAKHLSRSFNNQITTEQNTVQHLTDISQITAPISCTTPHTAAPVPRPKPPSSLIKFTGLQRKVSLTRSNQSQSVCDQDELTIAKVNDSSMENANRQRQEQFYIRDNNSNNVSASDNSCTNQINYFEVCSKAAKQIISKEVYSSYTELLHINAAIRNLFLANFTMIFQDYENYLILDRNGQKPDNGNISCGLHGFDKVGFLSDQPETHLPFLSAFLETQMFASFLDSRIKWHSLSHNKIMHNSNSPPMHLTVFHLLLSRSRHERKTIFRSNNSNNNNNNTLMNTTLLPENINYDVMFDYNQQLQYNSNFPDFNSKPIFENVNCQINNNNHLPDLLYDIKTEPSITTNNKPPTHNQVSSKSVHSSESVLPSSSSPSFSVVSEQQFGKFPTLNNHMLRSYASSAAETMMFPSHKHFLSNPFGNNSSQQSKCNKCSLLSTHGSCTSPSLNHYYLNAVSQSDKTSRHIISHSANIEAASTLASQCLISSNPIGCMSTPTKRIVPLSSIINTMNTDALNNLNKSDNVDSNISNGNNTKSVNRCFVHTHHQFADLQRNGMAQANWDFVDALLEECKHRTKRMVLKKIGQEAIEMGHCDPNISVVEENTLVSGLCDLLERIWSHGLNKKIGKSALWSHLVFYARRVELMKQTNKELAINDSELLNLESSPPTSSSCSGSSRISDLRSVNVGSENSLLPSDSPLLSPDLQQKSSQTDTNYSGCSSLKRVCKFSNDAVHMMESSQLSKTTPSSHRFSRFPWQDPYYPSTTSSSSTFSPKLLSSLNSWRMKLQMLDVRVSSNRAQSASSRQKYPSPISSRLGQSSNNNSLGNSSSSSSSRSSSVGNISGSLTPINISGAGMILDLRKIFGSKFIEHSLIDDIHSIQSMKTVKTDIGFARAFVRLALEKKLLSAHLTRLLMDTKLLRHLYTRYAFLRCEEEREQFLVHLLSLNAVDYFSFTRMINQTEIIYEIFICTGRKHSSGITSTANAWIKIHGHFGSTQVIKIPHGHNLIEIKNRNLGLLSTLQIGHDNTGSAPKWFIEFIIVHNRITNHFYLFPCYHWFGLGVEDDALERILIGEQIRIASNDPYLLFTTPLALSSDPIECLQNLPNRCLSPSLSRRNSDQKNLNSVIIHERVANAVNCLLKFFCKTNHTNTMTTSLTSLWCGEHGLVPALHLVFTYGFRSSRIFQRKMYVWDYFEKVANDFLAKLQPTNLDRQNQQQQQQSMDFRVPELQTPSRINYLPFSTHSLPRSLTSKHSCCSQGNNNNNNNKHEKMSTFTSVIKSHGLLPHSPSFSVVNEVYSNYNHSQSKQNYANTRSNLISFSQPASPAFSRLISIGDNLNTSQNEPIDILINNGLASMPNSIQQSALQFTMYVQNITNNSMNFGKEGKFQRFICHALRDHLLSDWLSILAISPITYHMYEPRSFLLSHDLRKIIQELLTSLDEFNLTFEPALLGSDN</sequence>
<evidence type="ECO:0000256" key="5">
    <source>
        <dbReference type="PROSITE-ProRule" id="PRU00152"/>
    </source>
</evidence>
<dbReference type="Pfam" id="PF03456">
    <property type="entry name" value="uDENN"/>
    <property type="match status" value="1"/>
</dbReference>
<evidence type="ECO:0000259" key="8">
    <source>
        <dbReference type="PROSITE" id="PS50211"/>
    </source>
</evidence>
<comment type="caution">
    <text evidence="5">Lacks conserved residue(s) required for the propagation of feature annotation.</text>
</comment>
<evidence type="ECO:0000256" key="1">
    <source>
        <dbReference type="ARBA" id="ARBA00004370"/>
    </source>
</evidence>
<evidence type="ECO:0000256" key="4">
    <source>
        <dbReference type="ARBA" id="ARBA00023136"/>
    </source>
</evidence>
<evidence type="ECO:0000313" key="10">
    <source>
        <dbReference type="EMBL" id="KAH9590103.1"/>
    </source>
</evidence>
<feature type="domain" description="PLAT" evidence="7">
    <location>
        <begin position="1372"/>
        <end position="1481"/>
    </location>
</feature>
<dbReference type="CDD" id="cd17678">
    <property type="entry name" value="RUN2_DENND5"/>
    <property type="match status" value="1"/>
</dbReference>
<gene>
    <name evidence="10" type="primary">DENND5A_2</name>
    <name evidence="10" type="ORF">MS3_00002920</name>
    <name evidence="11" type="ORF">MS3_00586</name>
</gene>
<dbReference type="KEGG" id="shx:MS3_00002920"/>
<feature type="compositionally biased region" description="Low complexity" evidence="6">
    <location>
        <begin position="770"/>
        <end position="790"/>
    </location>
</feature>
<keyword evidence="12" id="KW-1185">Reference proteome</keyword>